<dbReference type="EMBL" id="BARV01013796">
    <property type="protein sequence ID" value="GAI26306.1"/>
    <property type="molecule type" value="Genomic_DNA"/>
</dbReference>
<organism evidence="1">
    <name type="scientific">marine sediment metagenome</name>
    <dbReference type="NCBI Taxonomy" id="412755"/>
    <lineage>
        <taxon>unclassified sequences</taxon>
        <taxon>metagenomes</taxon>
        <taxon>ecological metagenomes</taxon>
    </lineage>
</organism>
<comment type="caution">
    <text evidence="1">The sequence shown here is derived from an EMBL/GenBank/DDBJ whole genome shotgun (WGS) entry which is preliminary data.</text>
</comment>
<proteinExistence type="predicted"/>
<name>X1N7W6_9ZZZZ</name>
<feature type="non-terminal residue" evidence="1">
    <location>
        <position position="1"/>
    </location>
</feature>
<sequence>SLVSIIQANYDFLHLKTEDYNDAIWNTLHPDVAEDFDDVKDKLETHGHTGGTDGKQLVVPAPGVWENISFVGSPSYLDIESGVTGGSFSGFAYYDILYGSPVAISAGGSYITAFNTTTED</sequence>
<evidence type="ECO:0000313" key="1">
    <source>
        <dbReference type="EMBL" id="GAI26306.1"/>
    </source>
</evidence>
<accession>X1N7W6</accession>
<feature type="non-terminal residue" evidence="1">
    <location>
        <position position="120"/>
    </location>
</feature>
<dbReference type="AlphaFoldDB" id="X1N7W6"/>
<protein>
    <submittedName>
        <fullName evidence="1">Uncharacterized protein</fullName>
    </submittedName>
</protein>
<gene>
    <name evidence="1" type="ORF">S06H3_24637</name>
</gene>
<reference evidence="1" key="1">
    <citation type="journal article" date="2014" name="Front. Microbiol.">
        <title>High frequency of phylogenetically diverse reductive dehalogenase-homologous genes in deep subseafloor sedimentary metagenomes.</title>
        <authorList>
            <person name="Kawai M."/>
            <person name="Futagami T."/>
            <person name="Toyoda A."/>
            <person name="Takaki Y."/>
            <person name="Nishi S."/>
            <person name="Hori S."/>
            <person name="Arai W."/>
            <person name="Tsubouchi T."/>
            <person name="Morono Y."/>
            <person name="Uchiyama I."/>
            <person name="Ito T."/>
            <person name="Fujiyama A."/>
            <person name="Inagaki F."/>
            <person name="Takami H."/>
        </authorList>
    </citation>
    <scope>NUCLEOTIDE SEQUENCE</scope>
    <source>
        <strain evidence="1">Expedition CK06-06</strain>
    </source>
</reference>